<proteinExistence type="predicted"/>
<reference evidence="2 3" key="1">
    <citation type="submission" date="2017-09" db="EMBL/GenBank/DDBJ databases">
        <title>Large-scale bioinformatics analysis of Bacillus genomes uncovers conserved roles of natural products in bacterial physiology.</title>
        <authorList>
            <consortium name="Agbiome Team Llc"/>
            <person name="Bleich R.M."/>
            <person name="Grubbs K.J."/>
            <person name="Santa Maria K.C."/>
            <person name="Allen S.E."/>
            <person name="Farag S."/>
            <person name="Shank E.A."/>
            <person name="Bowers A."/>
        </authorList>
    </citation>
    <scope>NUCLEOTIDE SEQUENCE [LARGE SCALE GENOMIC DNA]</scope>
    <source>
        <strain evidence="2 3">AFS092012</strain>
    </source>
</reference>
<evidence type="ECO:0000313" key="3">
    <source>
        <dbReference type="Proteomes" id="UP000221020"/>
    </source>
</evidence>
<keyword evidence="1" id="KW-0175">Coiled coil</keyword>
<feature type="coiled-coil region" evidence="1">
    <location>
        <begin position="13"/>
        <end position="43"/>
    </location>
</feature>
<comment type="caution">
    <text evidence="2">The sequence shown here is derived from an EMBL/GenBank/DDBJ whole genome shotgun (WGS) entry which is preliminary data.</text>
</comment>
<dbReference type="AlphaFoldDB" id="A0AA91VDN2"/>
<sequence>MYIEEDIYALECTMEETRNVEKLERLYKEKTEKERLRAELYNRLDSMME</sequence>
<gene>
    <name evidence="2" type="ORF">CON65_06850</name>
</gene>
<dbReference type="Proteomes" id="UP000221020">
    <property type="component" value="Unassembled WGS sequence"/>
</dbReference>
<keyword evidence="2" id="KW-0547">Nucleotide-binding</keyword>
<keyword evidence="2" id="KW-0067">ATP-binding</keyword>
<protein>
    <submittedName>
        <fullName evidence="2">ABC transporter ATP-binding protein</fullName>
    </submittedName>
</protein>
<evidence type="ECO:0000313" key="2">
    <source>
        <dbReference type="EMBL" id="PED83342.1"/>
    </source>
</evidence>
<accession>A0AA91VDN2</accession>
<evidence type="ECO:0000256" key="1">
    <source>
        <dbReference type="SAM" id="Coils"/>
    </source>
</evidence>
<name>A0AA91VDN2_9BACI</name>
<dbReference type="GO" id="GO:0005524">
    <property type="term" value="F:ATP binding"/>
    <property type="evidence" value="ECO:0007669"/>
    <property type="project" value="UniProtKB-KW"/>
</dbReference>
<dbReference type="EMBL" id="NVOR01000017">
    <property type="protein sequence ID" value="PED83342.1"/>
    <property type="molecule type" value="Genomic_DNA"/>
</dbReference>
<organism evidence="2 3">
    <name type="scientific">Bacillus pseudomycoides</name>
    <dbReference type="NCBI Taxonomy" id="64104"/>
    <lineage>
        <taxon>Bacteria</taxon>
        <taxon>Bacillati</taxon>
        <taxon>Bacillota</taxon>
        <taxon>Bacilli</taxon>
        <taxon>Bacillales</taxon>
        <taxon>Bacillaceae</taxon>
        <taxon>Bacillus</taxon>
        <taxon>Bacillus cereus group</taxon>
    </lineage>
</organism>